<name>A0ACC1JHZ4_9FUNG</name>
<evidence type="ECO:0000313" key="1">
    <source>
        <dbReference type="EMBL" id="KAJ2757645.1"/>
    </source>
</evidence>
<organism evidence="1 2">
    <name type="scientific">Coemansia nantahalensis</name>
    <dbReference type="NCBI Taxonomy" id="2789366"/>
    <lineage>
        <taxon>Eukaryota</taxon>
        <taxon>Fungi</taxon>
        <taxon>Fungi incertae sedis</taxon>
        <taxon>Zoopagomycota</taxon>
        <taxon>Kickxellomycotina</taxon>
        <taxon>Kickxellomycetes</taxon>
        <taxon>Kickxellales</taxon>
        <taxon>Kickxellaceae</taxon>
        <taxon>Coemansia</taxon>
    </lineage>
</organism>
<keyword evidence="2" id="KW-1185">Reference proteome</keyword>
<protein>
    <submittedName>
        <fullName evidence="1">Uncharacterized protein</fullName>
    </submittedName>
</protein>
<comment type="caution">
    <text evidence="1">The sequence shown here is derived from an EMBL/GenBank/DDBJ whole genome shotgun (WGS) entry which is preliminary data.</text>
</comment>
<gene>
    <name evidence="1" type="ORF">IWQ57_007037</name>
</gene>
<dbReference type="Proteomes" id="UP001140234">
    <property type="component" value="Unassembled WGS sequence"/>
</dbReference>
<reference evidence="1" key="1">
    <citation type="submission" date="2022-07" db="EMBL/GenBank/DDBJ databases">
        <title>Phylogenomic reconstructions and comparative analyses of Kickxellomycotina fungi.</title>
        <authorList>
            <person name="Reynolds N.K."/>
            <person name="Stajich J.E."/>
            <person name="Barry K."/>
            <person name="Grigoriev I.V."/>
            <person name="Crous P."/>
            <person name="Smith M.E."/>
        </authorList>
    </citation>
    <scope>NUCLEOTIDE SEQUENCE</scope>
    <source>
        <strain evidence="1">CBS 109366</strain>
    </source>
</reference>
<feature type="non-terminal residue" evidence="1">
    <location>
        <position position="238"/>
    </location>
</feature>
<evidence type="ECO:0000313" key="2">
    <source>
        <dbReference type="Proteomes" id="UP001140234"/>
    </source>
</evidence>
<proteinExistence type="predicted"/>
<accession>A0ACC1JHZ4</accession>
<dbReference type="EMBL" id="JANBUJ010004361">
    <property type="protein sequence ID" value="KAJ2757645.1"/>
    <property type="molecule type" value="Genomic_DNA"/>
</dbReference>
<sequence length="238" mass="25770">MDPLASHDAQLYRPQHIHAPLPAAYHRRPSGAAAAHPPSTQQPQQPAYASHAHEPLLAAHAPWGGAADYRHHPYPPLHAPHSFPPPHGGGYGEPGPDGGPYAAPYHHGHHHHHPGHPHAHPHAHHRSPIPQLPRRVRCTQACNHCHRRKARCVRNIMPDGSAACDNCLREGIPCEWRASRRRGPKRRRNGSGSSHSHDSPPQDSPTPACESPVNDPPRPTNAASLANLLNTTTATAAA</sequence>